<dbReference type="InterPro" id="IPR032675">
    <property type="entry name" value="LRR_dom_sf"/>
</dbReference>
<evidence type="ECO:0000256" key="1">
    <source>
        <dbReference type="ARBA" id="ARBA00022614"/>
    </source>
</evidence>
<dbReference type="SUPFAM" id="SSF52058">
    <property type="entry name" value="L domain-like"/>
    <property type="match status" value="1"/>
</dbReference>
<dbReference type="FunCoup" id="A0A1S3FMT0">
    <property type="interactions" value="192"/>
</dbReference>
<dbReference type="PANTHER" id="PTHR48051:SF35">
    <property type="entry name" value="LEUCINE-RICH REPEAT-CONTAINING PROTEIN 27"/>
    <property type="match status" value="1"/>
</dbReference>
<dbReference type="PROSITE" id="PS51450">
    <property type="entry name" value="LRR"/>
    <property type="match status" value="1"/>
</dbReference>
<dbReference type="SMART" id="SM00369">
    <property type="entry name" value="LRR_TYP"/>
    <property type="match status" value="3"/>
</dbReference>
<accession>A0A1S3FMT0</accession>
<sequence>MEEGNASPAAPWAVHEMEACELPAKTRSLPASPYEDFHKDTEAVICPPELILDLSNSGLSHVGEAFKVPNLQQLYLQRNALCTIPGDFFQRLPSLTWLDLRFNKIRALPVGIGSHKHLKTLLLEKNPIKTLPVELGSVSTLKSLNLRHCPLEFPPQLIVQKGLLAILTFLRMCAVDRSSKDAAPPEAAPVKKTGLSELPALGVAPPQDPASAKQAVSLPEAVQKEKDSFLPPVDRQDQDRVSLHSLEHWPSKEEIRRFWKLRQEIVENGKANLAGSQLLPVELPPNIQATLKTKERDYPPPRDVLRRKTAPFKSIFPALTSHYQAAMGGRRLEESRVFREVQEKQTLAEQRRRDRRTLQEWREQAQMKRRKKQPSVLLPLQRNLVASKISLSTNLANQGQVPANPLERTKHRKEKPMQESTDTNAARLADLEERIRQHIKQLQAHRRLQGTDLLQEVRTAVQDLETAKKLQEEVMKLKQESTLNKGH</sequence>
<dbReference type="InterPro" id="IPR050216">
    <property type="entry name" value="LRR_domain-containing"/>
</dbReference>
<dbReference type="PANTHER" id="PTHR48051">
    <property type="match status" value="1"/>
</dbReference>
<dbReference type="KEGG" id="dord:105989702"/>
<evidence type="ECO:0000313" key="6">
    <source>
        <dbReference type="RefSeq" id="XP_012877329.1"/>
    </source>
</evidence>
<dbReference type="GO" id="GO:0005737">
    <property type="term" value="C:cytoplasm"/>
    <property type="evidence" value="ECO:0007669"/>
    <property type="project" value="TreeGrafter"/>
</dbReference>
<dbReference type="InParanoid" id="A0A1S3FMT0"/>
<keyword evidence="5" id="KW-1185">Reference proteome</keyword>
<evidence type="ECO:0000256" key="4">
    <source>
        <dbReference type="SAM" id="MobiDB-lite"/>
    </source>
</evidence>
<protein>
    <submittedName>
        <fullName evidence="6">Leucine-rich repeat-containing protein 27</fullName>
    </submittedName>
</protein>
<organism evidence="5 6">
    <name type="scientific">Dipodomys ordii</name>
    <name type="common">Ord's kangaroo rat</name>
    <dbReference type="NCBI Taxonomy" id="10020"/>
    <lineage>
        <taxon>Eukaryota</taxon>
        <taxon>Metazoa</taxon>
        <taxon>Chordata</taxon>
        <taxon>Craniata</taxon>
        <taxon>Vertebrata</taxon>
        <taxon>Euteleostomi</taxon>
        <taxon>Mammalia</taxon>
        <taxon>Eutheria</taxon>
        <taxon>Euarchontoglires</taxon>
        <taxon>Glires</taxon>
        <taxon>Rodentia</taxon>
        <taxon>Castorimorpha</taxon>
        <taxon>Heteromyidae</taxon>
        <taxon>Dipodomyinae</taxon>
        <taxon>Dipodomys</taxon>
    </lineage>
</organism>
<dbReference type="GeneID" id="105989702"/>
<dbReference type="CTD" id="80313"/>
<keyword evidence="3" id="KW-0175">Coiled coil</keyword>
<dbReference type="Proteomes" id="UP000081671">
    <property type="component" value="Unplaced"/>
</dbReference>
<evidence type="ECO:0000256" key="2">
    <source>
        <dbReference type="ARBA" id="ARBA00022737"/>
    </source>
</evidence>
<dbReference type="InterPro" id="IPR003591">
    <property type="entry name" value="Leu-rich_rpt_typical-subtyp"/>
</dbReference>
<feature type="region of interest" description="Disordered" evidence="4">
    <location>
        <begin position="399"/>
        <end position="423"/>
    </location>
</feature>
<gene>
    <name evidence="6" type="primary">Lrrc27</name>
</gene>
<evidence type="ECO:0000256" key="3">
    <source>
        <dbReference type="SAM" id="Coils"/>
    </source>
</evidence>
<dbReference type="InterPro" id="IPR001611">
    <property type="entry name" value="Leu-rich_rpt"/>
</dbReference>
<reference evidence="6" key="1">
    <citation type="submission" date="2025-08" db="UniProtKB">
        <authorList>
            <consortium name="RefSeq"/>
        </authorList>
    </citation>
    <scope>IDENTIFICATION</scope>
    <source>
        <tissue evidence="6">Kidney</tissue>
    </source>
</reference>
<dbReference type="RefSeq" id="XP_012877329.1">
    <property type="nucleotide sequence ID" value="XM_013021875.1"/>
</dbReference>
<proteinExistence type="predicted"/>
<dbReference type="Pfam" id="PF13855">
    <property type="entry name" value="LRR_8"/>
    <property type="match status" value="1"/>
</dbReference>
<dbReference type="Gene3D" id="3.80.10.10">
    <property type="entry name" value="Ribonuclease Inhibitor"/>
    <property type="match status" value="1"/>
</dbReference>
<dbReference type="AlphaFoldDB" id="A0A1S3FMT0"/>
<keyword evidence="2" id="KW-0677">Repeat</keyword>
<keyword evidence="1" id="KW-0433">Leucine-rich repeat</keyword>
<name>A0A1S3FMT0_DIPOR</name>
<feature type="coiled-coil region" evidence="3">
    <location>
        <begin position="428"/>
        <end position="480"/>
    </location>
</feature>
<feature type="region of interest" description="Disordered" evidence="4">
    <location>
        <begin position="199"/>
        <end position="218"/>
    </location>
</feature>
<dbReference type="OrthoDB" id="2021138at2759"/>
<evidence type="ECO:0000313" key="5">
    <source>
        <dbReference type="Proteomes" id="UP000081671"/>
    </source>
</evidence>